<organism evidence="1 2">
    <name type="scientific">Sellimonas intestinalis</name>
    <dbReference type="NCBI Taxonomy" id="1653434"/>
    <lineage>
        <taxon>Bacteria</taxon>
        <taxon>Bacillati</taxon>
        <taxon>Bacillota</taxon>
        <taxon>Clostridia</taxon>
        <taxon>Lachnospirales</taxon>
        <taxon>Lachnospiraceae</taxon>
        <taxon>Sellimonas</taxon>
    </lineage>
</organism>
<protein>
    <submittedName>
        <fullName evidence="1">Uncharacterized protein</fullName>
    </submittedName>
</protein>
<reference evidence="1 2" key="1">
    <citation type="submission" date="2018-08" db="EMBL/GenBank/DDBJ databases">
        <title>A genome reference for cultivated species of the human gut microbiota.</title>
        <authorList>
            <person name="Zou Y."/>
            <person name="Xue W."/>
            <person name="Luo G."/>
        </authorList>
    </citation>
    <scope>NUCLEOTIDE SEQUENCE [LARGE SCALE GENOMIC DNA]</scope>
    <source>
        <strain evidence="1 2">AF37-2AT</strain>
    </source>
</reference>
<proteinExistence type="predicted"/>
<gene>
    <name evidence="1" type="ORF">DW016_14595</name>
</gene>
<dbReference type="OrthoDB" id="2087288at2"/>
<comment type="caution">
    <text evidence="1">The sequence shown here is derived from an EMBL/GenBank/DDBJ whole genome shotgun (WGS) entry which is preliminary data.</text>
</comment>
<dbReference type="Proteomes" id="UP000261080">
    <property type="component" value="Unassembled WGS sequence"/>
</dbReference>
<evidence type="ECO:0000313" key="2">
    <source>
        <dbReference type="Proteomes" id="UP000261080"/>
    </source>
</evidence>
<dbReference type="RefSeq" id="WP_117493841.1">
    <property type="nucleotide sequence ID" value="NZ_JBKTDD010000001.1"/>
</dbReference>
<evidence type="ECO:0000313" key="1">
    <source>
        <dbReference type="EMBL" id="RGE84720.1"/>
    </source>
</evidence>
<name>A0A3E3JYG9_9FIRM</name>
<sequence length="77" mass="8663">MMNPVQFVKMMRGGNPQKVVMDMMREQAGNNPVMRNAMQMAEKGDSEGIEKLARNLCKEQGIDADEMVNKIKSQFGV</sequence>
<keyword evidence="2" id="KW-1185">Reference proteome</keyword>
<accession>A0A3E3JYG9</accession>
<dbReference type="AlphaFoldDB" id="A0A3E3JYG9"/>
<dbReference type="EMBL" id="QVLX01000012">
    <property type="protein sequence ID" value="RGE84720.1"/>
    <property type="molecule type" value="Genomic_DNA"/>
</dbReference>